<feature type="signal peptide" evidence="1">
    <location>
        <begin position="1"/>
        <end position="26"/>
    </location>
</feature>
<gene>
    <name evidence="2" type="primary">SSCI25450.1</name>
</gene>
<sequence>MKLASSLAPWLALALGLSAFGSESNAVPTNSISQSPADVGFHHISAERLTHSTPRRMDGFQRMLERRYKKQQQRAAVFNSQQSPESDSDAFLGQAWSALRTGLSSQQSIGSTLAQYVEYITADVIPTSKNSKHNITEPAYYRQPLDHFDNTTQAQFDQRFFYSTRHYKPASARKDGEA</sequence>
<keyword evidence="3" id="KW-1185">Reference proteome</keyword>
<evidence type="ECO:0000313" key="3">
    <source>
        <dbReference type="Proteomes" id="UP000242770"/>
    </source>
</evidence>
<dbReference type="AlphaFoldDB" id="A0A0F7S4A0"/>
<protein>
    <submittedName>
        <fullName evidence="2">Uncharacterized protein</fullName>
    </submittedName>
</protein>
<dbReference type="Proteomes" id="UP000242770">
    <property type="component" value="Unassembled WGS sequence"/>
</dbReference>
<organism evidence="2 3">
    <name type="scientific">Sporisorium scitamineum</name>
    <dbReference type="NCBI Taxonomy" id="49012"/>
    <lineage>
        <taxon>Eukaryota</taxon>
        <taxon>Fungi</taxon>
        <taxon>Dikarya</taxon>
        <taxon>Basidiomycota</taxon>
        <taxon>Ustilaginomycotina</taxon>
        <taxon>Ustilaginomycetes</taxon>
        <taxon>Ustilaginales</taxon>
        <taxon>Ustilaginaceae</taxon>
        <taxon>Sporisorium</taxon>
    </lineage>
</organism>
<feature type="non-terminal residue" evidence="2">
    <location>
        <position position="178"/>
    </location>
</feature>
<evidence type="ECO:0000256" key="1">
    <source>
        <dbReference type="SAM" id="SignalP"/>
    </source>
</evidence>
<keyword evidence="1" id="KW-0732">Signal</keyword>
<name>A0A0F7S4A0_9BASI</name>
<dbReference type="Gene3D" id="3.40.50.1820">
    <property type="entry name" value="alpha/beta hydrolase"/>
    <property type="match status" value="1"/>
</dbReference>
<evidence type="ECO:0000313" key="2">
    <source>
        <dbReference type="EMBL" id="CDW97196.1"/>
    </source>
</evidence>
<dbReference type="InterPro" id="IPR029058">
    <property type="entry name" value="AB_hydrolase_fold"/>
</dbReference>
<feature type="chain" id="PRO_5002521603" evidence="1">
    <location>
        <begin position="27"/>
        <end position="178"/>
    </location>
</feature>
<accession>A0A0F7S4A0</accession>
<proteinExistence type="predicted"/>
<dbReference type="EMBL" id="CCFA01001346">
    <property type="protein sequence ID" value="CDW97196.1"/>
    <property type="molecule type" value="Genomic_DNA"/>
</dbReference>
<reference evidence="3" key="1">
    <citation type="submission" date="2014-06" db="EMBL/GenBank/DDBJ databases">
        <authorList>
            <person name="Berkman P.J."/>
        </authorList>
    </citation>
    <scope>NUCLEOTIDE SEQUENCE [LARGE SCALE GENOMIC DNA]</scope>
</reference>